<dbReference type="PANTHER" id="PTHR12145">
    <property type="entry name" value="MANNAN ENDO-1,6-ALPHA-MANNOSIDASE DCW1"/>
    <property type="match status" value="1"/>
</dbReference>
<dbReference type="EC" id="3.2.1.101" evidence="4 10"/>
<dbReference type="EMBL" id="JAADJZ010000008">
    <property type="protein sequence ID" value="KAF2872969.1"/>
    <property type="molecule type" value="Genomic_DNA"/>
</dbReference>
<feature type="chain" id="PRO_5028843118" description="Mannan endo-1,6-alpha-mannosidase" evidence="12">
    <location>
        <begin position="23"/>
        <end position="454"/>
    </location>
</feature>
<dbReference type="OrthoDB" id="4187847at2759"/>
<dbReference type="SUPFAM" id="SSF48208">
    <property type="entry name" value="Six-hairpin glycosidases"/>
    <property type="match status" value="1"/>
</dbReference>
<keyword evidence="11" id="KW-0812">Transmembrane</keyword>
<evidence type="ECO:0000313" key="13">
    <source>
        <dbReference type="EMBL" id="KAF2872969.1"/>
    </source>
</evidence>
<comment type="catalytic activity">
    <reaction evidence="1 10">
        <text>Random hydrolysis of (1-&gt;6)-alpha-D-mannosidic linkages in unbranched (1-&gt;6)-mannans.</text>
        <dbReference type="EC" id="3.2.1.101"/>
    </reaction>
</comment>
<dbReference type="GO" id="GO:0012505">
    <property type="term" value="C:endomembrane system"/>
    <property type="evidence" value="ECO:0007669"/>
    <property type="project" value="UniProtKB-SubCell"/>
</dbReference>
<feature type="signal peptide" evidence="12">
    <location>
        <begin position="1"/>
        <end position="22"/>
    </location>
</feature>
<evidence type="ECO:0000256" key="5">
    <source>
        <dbReference type="ARBA" id="ARBA00022729"/>
    </source>
</evidence>
<comment type="subcellular location">
    <subcellularLocation>
        <location evidence="2">Endomembrane system</location>
    </subcellularLocation>
</comment>
<dbReference type="AlphaFoldDB" id="A0A7C8I805"/>
<keyword evidence="6 10" id="KW-0378">Hydrolase</keyword>
<sequence>MKFSSSVLGVLGASVLLSSVGALELDINSPDSIKKAAKVVAGGLRKWYTGDRPGDVPGNLPDPYYWWECGAMFNAFIDYWYYTGDDQYNDITEQAMIHQAGTSSAFEPKNQTSTLGNDDQAFWGMAAMSAAENKFPDPPEGQASWLTSAQGVFNRQASRWNEPPESCGGGLKWQIFSFNDGYNYKNTISNGCFFNIAARLYKYTGNQTYAEWAARTFDWERSVGLMNKEYHFFDGTDSLKNCSDVNGIQWSYNAGVHMAGAAAMWNRTQSDVWRNHLEGIIKGADVFFFGDAKEIMFEVACERNGMCDVDQRSFKAYLARFMGYTTIVAPWTRDILLPKLQASAKAAAAQCTAGADKSTCGLRWTNNGQNDGSFGVGEQMAAMEVMQNLLTTQVSGPVGEGTGGTSKSDPAAGGDAVPEAIVYSDITSGDKAGAGFLTTVVLIIIMGGAWWMVS</sequence>
<reference evidence="13 14" key="1">
    <citation type="submission" date="2020-01" db="EMBL/GenBank/DDBJ databases">
        <authorList>
            <consortium name="DOE Joint Genome Institute"/>
            <person name="Haridas S."/>
            <person name="Albert R."/>
            <person name="Binder M."/>
            <person name="Bloem J."/>
            <person name="Labutti K."/>
            <person name="Salamov A."/>
            <person name="Andreopoulos B."/>
            <person name="Baker S.E."/>
            <person name="Barry K."/>
            <person name="Bills G."/>
            <person name="Bluhm B.H."/>
            <person name="Cannon C."/>
            <person name="Castanera R."/>
            <person name="Culley D.E."/>
            <person name="Daum C."/>
            <person name="Ezra D."/>
            <person name="Gonzalez J.B."/>
            <person name="Henrissat B."/>
            <person name="Kuo A."/>
            <person name="Liang C."/>
            <person name="Lipzen A."/>
            <person name="Lutzoni F."/>
            <person name="Magnuson J."/>
            <person name="Mondo S."/>
            <person name="Nolan M."/>
            <person name="Ohm R."/>
            <person name="Pangilinan J."/>
            <person name="Park H.-J.H."/>
            <person name="Ramirez L."/>
            <person name="Alfaro M."/>
            <person name="Sun H."/>
            <person name="Tritt A."/>
            <person name="Yoshinaga Y."/>
            <person name="Zwiers L.-H.L."/>
            <person name="Turgeon B.G."/>
            <person name="Goodwin S.B."/>
            <person name="Spatafora J.W."/>
            <person name="Crous P.W."/>
            <person name="Grigoriev I.V."/>
        </authorList>
    </citation>
    <scope>NUCLEOTIDE SEQUENCE [LARGE SCALE GENOMIC DNA]</scope>
    <source>
        <strain evidence="13 14">CBS 611.86</strain>
    </source>
</reference>
<evidence type="ECO:0000256" key="10">
    <source>
        <dbReference type="PIRNR" id="PIRNR016302"/>
    </source>
</evidence>
<dbReference type="PANTHER" id="PTHR12145:SF36">
    <property type="entry name" value="MANNAN ENDO-1,6-ALPHA-MANNOSIDASE DCW1"/>
    <property type="match status" value="1"/>
</dbReference>
<dbReference type="Proteomes" id="UP000481861">
    <property type="component" value="Unassembled WGS sequence"/>
</dbReference>
<evidence type="ECO:0000256" key="6">
    <source>
        <dbReference type="ARBA" id="ARBA00022801"/>
    </source>
</evidence>
<evidence type="ECO:0000256" key="7">
    <source>
        <dbReference type="ARBA" id="ARBA00023136"/>
    </source>
</evidence>
<dbReference type="FunFam" id="1.50.10.20:FF:000006">
    <property type="entry name" value="Mannan endo-1,6-alpha-mannosidase"/>
    <property type="match status" value="1"/>
</dbReference>
<comment type="caution">
    <text evidence="13">The sequence shown here is derived from an EMBL/GenBank/DDBJ whole genome shotgun (WGS) entry which is preliminary data.</text>
</comment>
<dbReference type="GO" id="GO:0016052">
    <property type="term" value="P:carbohydrate catabolic process"/>
    <property type="evidence" value="ECO:0007669"/>
    <property type="project" value="InterPro"/>
</dbReference>
<keyword evidence="8" id="KW-0325">Glycoprotein</keyword>
<keyword evidence="9 10" id="KW-0326">Glycosidase</keyword>
<keyword evidence="5 12" id="KW-0732">Signal</keyword>
<gene>
    <name evidence="13" type="ORF">BDV95DRAFT_490883</name>
</gene>
<keyword evidence="14" id="KW-1185">Reference proteome</keyword>
<dbReference type="GO" id="GO:0008496">
    <property type="term" value="F:mannan endo-1,6-alpha-mannosidase activity"/>
    <property type="evidence" value="ECO:0007669"/>
    <property type="project" value="UniProtKB-UniRule"/>
</dbReference>
<dbReference type="Gene3D" id="1.50.10.20">
    <property type="match status" value="1"/>
</dbReference>
<protein>
    <recommendedName>
        <fullName evidence="4 10">Mannan endo-1,6-alpha-mannosidase</fullName>
        <ecNumber evidence="4 10">3.2.1.101</ecNumber>
    </recommendedName>
</protein>
<evidence type="ECO:0000256" key="11">
    <source>
        <dbReference type="SAM" id="Phobius"/>
    </source>
</evidence>
<dbReference type="InterPro" id="IPR005198">
    <property type="entry name" value="Glyco_hydro_76"/>
</dbReference>
<evidence type="ECO:0000256" key="9">
    <source>
        <dbReference type="ARBA" id="ARBA00023295"/>
    </source>
</evidence>
<dbReference type="InterPro" id="IPR014480">
    <property type="entry name" value="Mannan-1_6-alpha_mannosidase"/>
</dbReference>
<evidence type="ECO:0000256" key="2">
    <source>
        <dbReference type="ARBA" id="ARBA00004308"/>
    </source>
</evidence>
<accession>A0A7C8I805</accession>
<dbReference type="InterPro" id="IPR008928">
    <property type="entry name" value="6-hairpin_glycosidase_sf"/>
</dbReference>
<name>A0A7C8I805_9PLEO</name>
<evidence type="ECO:0000256" key="3">
    <source>
        <dbReference type="ARBA" id="ARBA00009699"/>
    </source>
</evidence>
<comment type="similarity">
    <text evidence="3 10">Belongs to the glycosyl hydrolase 76 family.</text>
</comment>
<evidence type="ECO:0000313" key="14">
    <source>
        <dbReference type="Proteomes" id="UP000481861"/>
    </source>
</evidence>
<feature type="transmembrane region" description="Helical" evidence="11">
    <location>
        <begin position="432"/>
        <end position="453"/>
    </location>
</feature>
<keyword evidence="7 11" id="KW-0472">Membrane</keyword>
<evidence type="ECO:0000256" key="8">
    <source>
        <dbReference type="ARBA" id="ARBA00023180"/>
    </source>
</evidence>
<evidence type="ECO:0000256" key="4">
    <source>
        <dbReference type="ARBA" id="ARBA00012350"/>
    </source>
</evidence>
<evidence type="ECO:0000256" key="1">
    <source>
        <dbReference type="ARBA" id="ARBA00001452"/>
    </source>
</evidence>
<dbReference type="PIRSF" id="PIRSF016302">
    <property type="entry name" value="Man_a_manosd"/>
    <property type="match status" value="1"/>
</dbReference>
<dbReference type="GO" id="GO:0009272">
    <property type="term" value="P:fungal-type cell wall biogenesis"/>
    <property type="evidence" value="ECO:0007669"/>
    <property type="project" value="TreeGrafter"/>
</dbReference>
<proteinExistence type="inferred from homology"/>
<keyword evidence="11" id="KW-1133">Transmembrane helix</keyword>
<evidence type="ECO:0000256" key="12">
    <source>
        <dbReference type="SAM" id="SignalP"/>
    </source>
</evidence>
<organism evidence="13 14">
    <name type="scientific">Massariosphaeria phaeospora</name>
    <dbReference type="NCBI Taxonomy" id="100035"/>
    <lineage>
        <taxon>Eukaryota</taxon>
        <taxon>Fungi</taxon>
        <taxon>Dikarya</taxon>
        <taxon>Ascomycota</taxon>
        <taxon>Pezizomycotina</taxon>
        <taxon>Dothideomycetes</taxon>
        <taxon>Pleosporomycetidae</taxon>
        <taxon>Pleosporales</taxon>
        <taxon>Pleosporales incertae sedis</taxon>
        <taxon>Massariosphaeria</taxon>
    </lineage>
</organism>
<dbReference type="Pfam" id="PF03663">
    <property type="entry name" value="Glyco_hydro_76"/>
    <property type="match status" value="1"/>
</dbReference>